<dbReference type="EMBL" id="KQ982294">
    <property type="protein sequence ID" value="KYQ58393.1"/>
    <property type="molecule type" value="Genomic_DNA"/>
</dbReference>
<keyword evidence="9" id="KW-1185">Reference proteome</keyword>
<dbReference type="Pfam" id="PF00756">
    <property type="entry name" value="Esterase"/>
    <property type="match status" value="1"/>
</dbReference>
<dbReference type="GO" id="GO:0005829">
    <property type="term" value="C:cytosol"/>
    <property type="evidence" value="ECO:0007669"/>
    <property type="project" value="TreeGrafter"/>
</dbReference>
<evidence type="ECO:0000313" key="9">
    <source>
        <dbReference type="Proteomes" id="UP000075809"/>
    </source>
</evidence>
<organism evidence="8 9">
    <name type="scientific">Mycetomoellerius zeteki</name>
    <dbReference type="NCBI Taxonomy" id="64791"/>
    <lineage>
        <taxon>Eukaryota</taxon>
        <taxon>Metazoa</taxon>
        <taxon>Ecdysozoa</taxon>
        <taxon>Arthropoda</taxon>
        <taxon>Hexapoda</taxon>
        <taxon>Insecta</taxon>
        <taxon>Pterygota</taxon>
        <taxon>Neoptera</taxon>
        <taxon>Endopterygota</taxon>
        <taxon>Hymenoptera</taxon>
        <taxon>Apocrita</taxon>
        <taxon>Aculeata</taxon>
        <taxon>Formicoidea</taxon>
        <taxon>Formicidae</taxon>
        <taxon>Myrmicinae</taxon>
        <taxon>Mycetomoellerius</taxon>
    </lineage>
</organism>
<dbReference type="Proteomes" id="UP000075809">
    <property type="component" value="Unassembled WGS sequence"/>
</dbReference>
<comment type="function">
    <text evidence="1">Serine hydrolase involved in the detoxification of formaldehyde.</text>
</comment>
<dbReference type="PANTHER" id="PTHR10061:SF0">
    <property type="entry name" value="S-FORMYLGLUTATHIONE HYDROLASE"/>
    <property type="match status" value="1"/>
</dbReference>
<name>A0A151XDG6_9HYME</name>
<protein>
    <recommendedName>
        <fullName evidence="4">S-formylglutathione hydrolase</fullName>
        <ecNumber evidence="3">3.1.2.12</ecNumber>
    </recommendedName>
    <alternativeName>
        <fullName evidence="7">Esterase D</fullName>
    </alternativeName>
</protein>
<dbReference type="SUPFAM" id="SSF53474">
    <property type="entry name" value="alpha/beta-Hydrolases"/>
    <property type="match status" value="1"/>
</dbReference>
<dbReference type="PANTHER" id="PTHR10061">
    <property type="entry name" value="S-FORMYLGLUTATHIONE HYDROLASE"/>
    <property type="match status" value="1"/>
</dbReference>
<reference evidence="8 9" key="1">
    <citation type="submission" date="2015-09" db="EMBL/GenBank/DDBJ databases">
        <title>Trachymyrmex zeteki WGS genome.</title>
        <authorList>
            <person name="Nygaard S."/>
            <person name="Hu H."/>
            <person name="Boomsma J."/>
            <person name="Zhang G."/>
        </authorList>
    </citation>
    <scope>NUCLEOTIDE SEQUENCE [LARGE SCALE GENOMIC DNA]</scope>
    <source>
        <strain evidence="8">Tzet28-1</strain>
        <tissue evidence="8">Whole body</tissue>
    </source>
</reference>
<dbReference type="AlphaFoldDB" id="A0A151XDG6"/>
<evidence type="ECO:0000256" key="3">
    <source>
        <dbReference type="ARBA" id="ARBA00012479"/>
    </source>
</evidence>
<evidence type="ECO:0000256" key="4">
    <source>
        <dbReference type="ARBA" id="ARBA00016774"/>
    </source>
</evidence>
<dbReference type="Gene3D" id="3.40.50.1820">
    <property type="entry name" value="alpha/beta hydrolase"/>
    <property type="match status" value="1"/>
</dbReference>
<evidence type="ECO:0000256" key="7">
    <source>
        <dbReference type="ARBA" id="ARBA00032082"/>
    </source>
</evidence>
<comment type="similarity">
    <text evidence="2">Belongs to the esterase D family.</text>
</comment>
<evidence type="ECO:0000256" key="6">
    <source>
        <dbReference type="ARBA" id="ARBA00022801"/>
    </source>
</evidence>
<dbReference type="EC" id="3.1.2.12" evidence="3"/>
<keyword evidence="5" id="KW-0719">Serine esterase</keyword>
<dbReference type="InterPro" id="IPR000801">
    <property type="entry name" value="Esterase-like"/>
</dbReference>
<evidence type="ECO:0000313" key="8">
    <source>
        <dbReference type="EMBL" id="KYQ58393.1"/>
    </source>
</evidence>
<keyword evidence="6 8" id="KW-0378">Hydrolase</keyword>
<evidence type="ECO:0000256" key="5">
    <source>
        <dbReference type="ARBA" id="ARBA00022487"/>
    </source>
</evidence>
<proteinExistence type="inferred from homology"/>
<evidence type="ECO:0000256" key="1">
    <source>
        <dbReference type="ARBA" id="ARBA00002608"/>
    </source>
</evidence>
<dbReference type="InterPro" id="IPR029058">
    <property type="entry name" value="AB_hydrolase_fold"/>
</dbReference>
<sequence length="106" mass="11876">MQDEICHLYIPSQAEKESVPVIYWLSGLTCTEANFSQKAGAQKYAANHGVLLVIPDTSPRGLNIPGEDDSYDFGTSAGFYVDATCEPWQKKLQDVQLYYKRIVNID</sequence>
<dbReference type="STRING" id="64791.A0A151XDG6"/>
<dbReference type="GO" id="GO:0046294">
    <property type="term" value="P:formaldehyde catabolic process"/>
    <property type="evidence" value="ECO:0007669"/>
    <property type="project" value="InterPro"/>
</dbReference>
<dbReference type="GO" id="GO:0052689">
    <property type="term" value="F:carboxylic ester hydrolase activity"/>
    <property type="evidence" value="ECO:0007669"/>
    <property type="project" value="UniProtKB-KW"/>
</dbReference>
<dbReference type="InterPro" id="IPR014186">
    <property type="entry name" value="S-formylglutathione_hydrol"/>
</dbReference>
<dbReference type="GO" id="GO:0018738">
    <property type="term" value="F:S-formylglutathione hydrolase activity"/>
    <property type="evidence" value="ECO:0007669"/>
    <property type="project" value="UniProtKB-EC"/>
</dbReference>
<evidence type="ECO:0000256" key="2">
    <source>
        <dbReference type="ARBA" id="ARBA00005622"/>
    </source>
</evidence>
<accession>A0A151XDG6</accession>
<gene>
    <name evidence="8" type="ORF">ALC60_02814</name>
</gene>